<dbReference type="SUPFAM" id="SSF54001">
    <property type="entry name" value="Cysteine proteinases"/>
    <property type="match status" value="1"/>
</dbReference>
<keyword evidence="2" id="KW-0645">Protease</keyword>
<dbReference type="AlphaFoldDB" id="A0AAJ7PA15"/>
<gene>
    <name evidence="11" type="primary">LOC100900885</name>
</gene>
<keyword evidence="3" id="KW-0378">Hydrolase</keyword>
<dbReference type="InterPro" id="IPR013128">
    <property type="entry name" value="Peptidase_C1A"/>
</dbReference>
<organism evidence="10 11">
    <name type="scientific">Galendromus occidentalis</name>
    <name type="common">western predatory mite</name>
    <dbReference type="NCBI Taxonomy" id="34638"/>
    <lineage>
        <taxon>Eukaryota</taxon>
        <taxon>Metazoa</taxon>
        <taxon>Ecdysozoa</taxon>
        <taxon>Arthropoda</taxon>
        <taxon>Chelicerata</taxon>
        <taxon>Arachnida</taxon>
        <taxon>Acari</taxon>
        <taxon>Parasitiformes</taxon>
        <taxon>Mesostigmata</taxon>
        <taxon>Gamasina</taxon>
        <taxon>Phytoseioidea</taxon>
        <taxon>Phytoseiidae</taxon>
        <taxon>Typhlodrominae</taxon>
        <taxon>Galendromus</taxon>
    </lineage>
</organism>
<dbReference type="PANTHER" id="PTHR12411">
    <property type="entry name" value="CYSTEINE PROTEASE FAMILY C1-RELATED"/>
    <property type="match status" value="1"/>
</dbReference>
<evidence type="ECO:0000313" key="11">
    <source>
        <dbReference type="RefSeq" id="XP_018495776.1"/>
    </source>
</evidence>
<evidence type="ECO:0000256" key="7">
    <source>
        <dbReference type="SAM" id="SignalP"/>
    </source>
</evidence>
<dbReference type="InterPro" id="IPR000668">
    <property type="entry name" value="Peptidase_C1A_C"/>
</dbReference>
<dbReference type="InterPro" id="IPR025660">
    <property type="entry name" value="Pept_his_AS"/>
</dbReference>
<dbReference type="InterPro" id="IPR013201">
    <property type="entry name" value="Prot_inhib_I29"/>
</dbReference>
<reference evidence="11" key="1">
    <citation type="submission" date="2025-08" db="UniProtKB">
        <authorList>
            <consortium name="RefSeq"/>
        </authorList>
    </citation>
    <scope>IDENTIFICATION</scope>
</reference>
<dbReference type="Pfam" id="PF00112">
    <property type="entry name" value="Peptidase_C1"/>
    <property type="match status" value="1"/>
</dbReference>
<dbReference type="Pfam" id="PF08246">
    <property type="entry name" value="Inhibitor_I29"/>
    <property type="match status" value="1"/>
</dbReference>
<dbReference type="PRINTS" id="PR00705">
    <property type="entry name" value="PAPAIN"/>
</dbReference>
<keyword evidence="10" id="KW-1185">Reference proteome</keyword>
<dbReference type="PROSITE" id="PS00139">
    <property type="entry name" value="THIOL_PROTEASE_CYS"/>
    <property type="match status" value="1"/>
</dbReference>
<feature type="signal peptide" evidence="7">
    <location>
        <begin position="1"/>
        <end position="18"/>
    </location>
</feature>
<dbReference type="Gene3D" id="3.90.70.10">
    <property type="entry name" value="Cysteine proteinases"/>
    <property type="match status" value="1"/>
</dbReference>
<dbReference type="SMART" id="SM00645">
    <property type="entry name" value="Pept_C1"/>
    <property type="match status" value="1"/>
</dbReference>
<dbReference type="RefSeq" id="XP_018495776.1">
    <property type="nucleotide sequence ID" value="XM_018640260.1"/>
</dbReference>
<evidence type="ECO:0000313" key="10">
    <source>
        <dbReference type="Proteomes" id="UP000694867"/>
    </source>
</evidence>
<evidence type="ECO:0000256" key="1">
    <source>
        <dbReference type="ARBA" id="ARBA00008455"/>
    </source>
</evidence>
<dbReference type="GO" id="GO:0006508">
    <property type="term" value="P:proteolysis"/>
    <property type="evidence" value="ECO:0007669"/>
    <property type="project" value="UniProtKB-KW"/>
</dbReference>
<dbReference type="GeneID" id="100900885"/>
<sequence>MLLRVIPVVALAIVSVAGGPANPRDAPVFPPAYAASGYILLPYCELREPFTAYYDKTAGKSRIDYYGGEMKTFQIAGETGGSYKVVWSPNNETHVPEQNCYAAGPAAPQGILPDLSDFKFVRTESCFTDTSTLLNTLLSNAAKCYRYENTVQKYDRVSKYVFWANQDGDNNVIPVRYMMMGYDSLLGSHFDKYEVIYDDYTPGPVDGDVFDVTSVIDKPCTDFPSPPGQSVSHLFNPMKEFVHHDDSHVDEHFSNFKNEHGKSYEHPTEERERRHNFHHNMRFVNSMNRRNLSFALKLNNRADWNQGEFKLLRGRLQSTNVKSSAEDFPKEKFEHRTVPDYVDWRLEGAVTPVKDQAICGSCWSFGTVGHIEGQYFLKHGELVRFAEQQLVDCSWTSGNDACDGGLDYVAYDYIKKYGLSSDAQYGPYRGIDGKCKDVEIENKPITTIQRYYNISGVENLRKAIAFVGPISVAIDASRPSLSFYAHGVYEDPDCSSTELDHAVLAVGYGVLHGKPYWLIKNSWSTYWGNDGYILISQKDNMCGVASTPTYVEL</sequence>
<dbReference type="CTD" id="136031797"/>
<accession>A0AAJ7PA15</accession>
<evidence type="ECO:0000256" key="6">
    <source>
        <dbReference type="ARBA" id="ARBA00023157"/>
    </source>
</evidence>
<feature type="chain" id="PRO_5042532915" evidence="7">
    <location>
        <begin position="19"/>
        <end position="553"/>
    </location>
</feature>
<dbReference type="FunFam" id="3.90.70.10:FF:000087">
    <property type="entry name" value="Counting factor associated protein D"/>
    <property type="match status" value="1"/>
</dbReference>
<dbReference type="CDD" id="cd02248">
    <property type="entry name" value="Peptidase_C1A"/>
    <property type="match status" value="1"/>
</dbReference>
<dbReference type="KEGG" id="goe:100900885"/>
<dbReference type="InterPro" id="IPR039417">
    <property type="entry name" value="Peptidase_C1A_papain-like"/>
</dbReference>
<keyword evidence="5" id="KW-0865">Zymogen</keyword>
<dbReference type="InterPro" id="IPR025661">
    <property type="entry name" value="Pept_asp_AS"/>
</dbReference>
<evidence type="ECO:0000259" key="8">
    <source>
        <dbReference type="SMART" id="SM00645"/>
    </source>
</evidence>
<keyword evidence="4" id="KW-0788">Thiol protease</keyword>
<evidence type="ECO:0000256" key="5">
    <source>
        <dbReference type="ARBA" id="ARBA00023145"/>
    </source>
</evidence>
<dbReference type="PROSITE" id="PS00639">
    <property type="entry name" value="THIOL_PROTEASE_HIS"/>
    <property type="match status" value="1"/>
</dbReference>
<dbReference type="InterPro" id="IPR038765">
    <property type="entry name" value="Papain-like_cys_pep_sf"/>
</dbReference>
<dbReference type="Proteomes" id="UP000694867">
    <property type="component" value="Unplaced"/>
</dbReference>
<name>A0AAJ7PA15_9ACAR</name>
<proteinExistence type="inferred from homology"/>
<protein>
    <submittedName>
        <fullName evidence="11">Digestive cysteine proteinase 2</fullName>
    </submittedName>
</protein>
<dbReference type="PROSITE" id="PS00640">
    <property type="entry name" value="THIOL_PROTEASE_ASN"/>
    <property type="match status" value="1"/>
</dbReference>
<evidence type="ECO:0000256" key="3">
    <source>
        <dbReference type="ARBA" id="ARBA00022801"/>
    </source>
</evidence>
<keyword evidence="6" id="KW-1015">Disulfide bond</keyword>
<keyword evidence="7" id="KW-0732">Signal</keyword>
<dbReference type="InterPro" id="IPR000169">
    <property type="entry name" value="Pept_cys_AS"/>
</dbReference>
<dbReference type="GO" id="GO:0008234">
    <property type="term" value="F:cysteine-type peptidase activity"/>
    <property type="evidence" value="ECO:0007669"/>
    <property type="project" value="UniProtKB-KW"/>
</dbReference>
<dbReference type="SMART" id="SM00848">
    <property type="entry name" value="Inhibitor_I29"/>
    <property type="match status" value="1"/>
</dbReference>
<comment type="similarity">
    <text evidence="1">Belongs to the peptidase C1 family.</text>
</comment>
<evidence type="ECO:0000259" key="9">
    <source>
        <dbReference type="SMART" id="SM00848"/>
    </source>
</evidence>
<feature type="domain" description="Peptidase C1A papain C-terminal" evidence="8">
    <location>
        <begin position="338"/>
        <end position="552"/>
    </location>
</feature>
<evidence type="ECO:0000256" key="4">
    <source>
        <dbReference type="ARBA" id="ARBA00022807"/>
    </source>
</evidence>
<evidence type="ECO:0000256" key="2">
    <source>
        <dbReference type="ARBA" id="ARBA00022670"/>
    </source>
</evidence>
<feature type="domain" description="Cathepsin propeptide inhibitor" evidence="9">
    <location>
        <begin position="253"/>
        <end position="309"/>
    </location>
</feature>